<protein>
    <recommendedName>
        <fullName evidence="5">Antitoxin</fullName>
    </recommendedName>
</protein>
<dbReference type="Proteomes" id="UP000193087">
    <property type="component" value="Unassembled WGS sequence"/>
</dbReference>
<keyword evidence="4" id="KW-1185">Reference proteome</keyword>
<dbReference type="EMBL" id="LQPQ01000106">
    <property type="protein sequence ID" value="ORW75798.1"/>
    <property type="molecule type" value="Genomic_DNA"/>
</dbReference>
<dbReference type="Pfam" id="PF08681">
    <property type="entry name" value="TacA1"/>
    <property type="match status" value="1"/>
</dbReference>
<sequence>MIARAAEQVHEPVSEFVRRAVAERAGRVLAQDQITVMPAAQFDALLASLDVADDAAVLAAAAREPRKVTRR</sequence>
<dbReference type="InterPro" id="IPR014795">
    <property type="entry name" value="TacA_1-like"/>
</dbReference>
<dbReference type="GO" id="GO:0006355">
    <property type="term" value="P:regulation of DNA-templated transcription"/>
    <property type="evidence" value="ECO:0007669"/>
    <property type="project" value="InterPro"/>
</dbReference>
<name>A0A1X2CIJ2_9MYCO</name>
<evidence type="ECO:0008006" key="5">
    <source>
        <dbReference type="Google" id="ProtNLM"/>
    </source>
</evidence>
<evidence type="ECO:0000313" key="4">
    <source>
        <dbReference type="Proteomes" id="UP000193087"/>
    </source>
</evidence>
<keyword evidence="1" id="KW-1277">Toxin-antitoxin system</keyword>
<dbReference type="InterPro" id="IPR010985">
    <property type="entry name" value="Ribbon_hlx_hlx"/>
</dbReference>
<accession>A0A1X2CIJ2</accession>
<dbReference type="RefSeq" id="WP_085251115.1">
    <property type="nucleotide sequence ID" value="NZ_LQPQ01000106.1"/>
</dbReference>
<comment type="similarity">
    <text evidence="2">Belongs to the TacA antitoxin family.</text>
</comment>
<evidence type="ECO:0000313" key="3">
    <source>
        <dbReference type="EMBL" id="ORW75798.1"/>
    </source>
</evidence>
<dbReference type="GeneID" id="93497080"/>
<dbReference type="SUPFAM" id="SSF47598">
    <property type="entry name" value="Ribbon-helix-helix"/>
    <property type="match status" value="1"/>
</dbReference>
<dbReference type="AlphaFoldDB" id="A0A1X2CIJ2"/>
<evidence type="ECO:0000256" key="2">
    <source>
        <dbReference type="ARBA" id="ARBA00049988"/>
    </source>
</evidence>
<dbReference type="Gene3D" id="1.20.5.780">
    <property type="entry name" value="Single helix bin"/>
    <property type="match status" value="1"/>
</dbReference>
<proteinExistence type="inferred from homology"/>
<gene>
    <name evidence="3" type="ORF">AWC22_22005</name>
</gene>
<organism evidence="3 4">
    <name type="scientific">Mycobacterium riyadhense</name>
    <dbReference type="NCBI Taxonomy" id="486698"/>
    <lineage>
        <taxon>Bacteria</taxon>
        <taxon>Bacillati</taxon>
        <taxon>Actinomycetota</taxon>
        <taxon>Actinomycetes</taxon>
        <taxon>Mycobacteriales</taxon>
        <taxon>Mycobacteriaceae</taxon>
        <taxon>Mycobacterium</taxon>
    </lineage>
</organism>
<dbReference type="STRING" id="486698.AWC22_22005"/>
<comment type="caution">
    <text evidence="3">The sequence shown here is derived from an EMBL/GenBank/DDBJ whole genome shotgun (WGS) entry which is preliminary data.</text>
</comment>
<evidence type="ECO:0000256" key="1">
    <source>
        <dbReference type="ARBA" id="ARBA00022649"/>
    </source>
</evidence>
<reference evidence="3 4" key="1">
    <citation type="submission" date="2016-01" db="EMBL/GenBank/DDBJ databases">
        <title>The new phylogeny of the genus Mycobacterium.</title>
        <authorList>
            <person name="Tarcisio F."/>
            <person name="Conor M."/>
            <person name="Antonella G."/>
            <person name="Elisabetta G."/>
            <person name="Giulia F.S."/>
            <person name="Sara T."/>
            <person name="Anna F."/>
            <person name="Clotilde B."/>
            <person name="Roberto B."/>
            <person name="Veronica D.S."/>
            <person name="Fabio R."/>
            <person name="Monica P."/>
            <person name="Olivier J."/>
            <person name="Enrico T."/>
            <person name="Nicola S."/>
        </authorList>
    </citation>
    <scope>NUCLEOTIDE SEQUENCE [LARGE SCALE GENOMIC DNA]</scope>
    <source>
        <strain evidence="3 4">DSM 45176</strain>
    </source>
</reference>